<sequence>MKICKGFVFLLQDQRKMHISRSYGAHWKQQFRNST</sequence>
<name>A0A0M3IGN3_ASCLU</name>
<proteinExistence type="predicted"/>
<evidence type="ECO:0000313" key="2">
    <source>
        <dbReference type="WBParaSite" id="ALUE_0001748501-mRNA-1"/>
    </source>
</evidence>
<organism evidence="1 2">
    <name type="scientific">Ascaris lumbricoides</name>
    <name type="common">Giant roundworm</name>
    <dbReference type="NCBI Taxonomy" id="6252"/>
    <lineage>
        <taxon>Eukaryota</taxon>
        <taxon>Metazoa</taxon>
        <taxon>Ecdysozoa</taxon>
        <taxon>Nematoda</taxon>
        <taxon>Chromadorea</taxon>
        <taxon>Rhabditida</taxon>
        <taxon>Spirurina</taxon>
        <taxon>Ascaridomorpha</taxon>
        <taxon>Ascaridoidea</taxon>
        <taxon>Ascarididae</taxon>
        <taxon>Ascaris</taxon>
    </lineage>
</organism>
<reference evidence="2" key="1">
    <citation type="submission" date="2017-02" db="UniProtKB">
        <authorList>
            <consortium name="WormBaseParasite"/>
        </authorList>
    </citation>
    <scope>IDENTIFICATION</scope>
</reference>
<dbReference type="WBParaSite" id="ALUE_0001748501-mRNA-1">
    <property type="protein sequence ID" value="ALUE_0001748501-mRNA-1"/>
    <property type="gene ID" value="ALUE_0001748501"/>
</dbReference>
<evidence type="ECO:0000313" key="1">
    <source>
        <dbReference type="Proteomes" id="UP000036681"/>
    </source>
</evidence>
<protein>
    <submittedName>
        <fullName evidence="2">Uncharacterized protein</fullName>
    </submittedName>
</protein>
<dbReference type="AlphaFoldDB" id="A0A0M3IGN3"/>
<dbReference type="Proteomes" id="UP000036681">
    <property type="component" value="Unplaced"/>
</dbReference>
<keyword evidence="1" id="KW-1185">Reference proteome</keyword>
<accession>A0A0M3IGN3</accession>